<dbReference type="SUPFAM" id="SSF52402">
    <property type="entry name" value="Adenine nucleotide alpha hydrolases-like"/>
    <property type="match status" value="1"/>
</dbReference>
<feature type="non-terminal residue" evidence="7">
    <location>
        <position position="224"/>
    </location>
</feature>
<protein>
    <recommendedName>
        <fullName evidence="6">CN hydrolase domain-containing protein</fullName>
    </recommendedName>
</protein>
<gene>
    <name evidence="7" type="ORF">S01H1_31403</name>
</gene>
<keyword evidence="3" id="KW-0547">Nucleotide-binding</keyword>
<dbReference type="SUPFAM" id="SSF56317">
    <property type="entry name" value="Carbon-nitrogen hydrolase"/>
    <property type="match status" value="1"/>
</dbReference>
<dbReference type="GO" id="GO:0009435">
    <property type="term" value="P:NAD+ biosynthetic process"/>
    <property type="evidence" value="ECO:0007669"/>
    <property type="project" value="UniProtKB-UniPathway"/>
</dbReference>
<comment type="caution">
    <text evidence="7">The sequence shown here is derived from an EMBL/GenBank/DDBJ whole genome shotgun (WGS) entry which is preliminary data.</text>
</comment>
<dbReference type="GO" id="GO:0005737">
    <property type="term" value="C:cytoplasm"/>
    <property type="evidence" value="ECO:0007669"/>
    <property type="project" value="InterPro"/>
</dbReference>
<dbReference type="GO" id="GO:0004359">
    <property type="term" value="F:glutaminase activity"/>
    <property type="evidence" value="ECO:0007669"/>
    <property type="project" value="InterPro"/>
</dbReference>
<evidence type="ECO:0000256" key="5">
    <source>
        <dbReference type="ARBA" id="ARBA00023027"/>
    </source>
</evidence>
<dbReference type="Gene3D" id="3.40.50.620">
    <property type="entry name" value="HUPs"/>
    <property type="match status" value="1"/>
</dbReference>
<reference evidence="7" key="1">
    <citation type="journal article" date="2014" name="Front. Microbiol.">
        <title>High frequency of phylogenetically diverse reductive dehalogenase-homologous genes in deep subseafloor sedimentary metagenomes.</title>
        <authorList>
            <person name="Kawai M."/>
            <person name="Futagami T."/>
            <person name="Toyoda A."/>
            <person name="Takaki Y."/>
            <person name="Nishi S."/>
            <person name="Hori S."/>
            <person name="Arai W."/>
            <person name="Tsubouchi T."/>
            <person name="Morono Y."/>
            <person name="Uchiyama I."/>
            <person name="Ito T."/>
            <person name="Fujiyama A."/>
            <person name="Inagaki F."/>
            <person name="Takami H."/>
        </authorList>
    </citation>
    <scope>NUCLEOTIDE SEQUENCE</scope>
    <source>
        <strain evidence="7">Expedition CK06-06</strain>
    </source>
</reference>
<dbReference type="PROSITE" id="PS50263">
    <property type="entry name" value="CN_HYDROLASE"/>
    <property type="match status" value="1"/>
</dbReference>
<keyword evidence="2" id="KW-0436">Ligase</keyword>
<accession>X0TAB7</accession>
<name>X0TAB7_9ZZZZ</name>
<comment type="pathway">
    <text evidence="1">Cofactor biosynthesis; NAD(+) biosynthesis.</text>
</comment>
<keyword evidence="4" id="KW-0067">ATP-binding</keyword>
<dbReference type="Pfam" id="PF02540">
    <property type="entry name" value="NAD_synthase"/>
    <property type="match status" value="1"/>
</dbReference>
<dbReference type="PANTHER" id="PTHR23090">
    <property type="entry name" value="NH 3 /GLUTAMINE-DEPENDENT NAD + SYNTHETASE"/>
    <property type="match status" value="1"/>
</dbReference>
<keyword evidence="5" id="KW-0520">NAD</keyword>
<dbReference type="InterPro" id="IPR036526">
    <property type="entry name" value="C-N_Hydrolase_sf"/>
</dbReference>
<dbReference type="InterPro" id="IPR003694">
    <property type="entry name" value="NAD_synthase"/>
</dbReference>
<sequence>MGLTICEDIWNDKDFFSRRLYPVDPVERMIKQGVDLLINIAASPYYVGKRESKWDMFARIAKKYRVPLLYVNQVGGNDSVLFDGISLAFDSKGKMTARARDFEEDIVIFDTQSQKGDPHQVSETDTESILNALIMGTRDYVRKCGFSRALVGLSGGIDSALTACIAVQALGKENVIVIFMPSQYTSQENFEDTKGLAANLGIKLFDMPIKGIFKIFLQDLSPLL</sequence>
<evidence type="ECO:0000313" key="7">
    <source>
        <dbReference type="EMBL" id="GAF90154.1"/>
    </source>
</evidence>
<dbReference type="Gene3D" id="3.60.110.10">
    <property type="entry name" value="Carbon-nitrogen hydrolase"/>
    <property type="match status" value="1"/>
</dbReference>
<evidence type="ECO:0000256" key="1">
    <source>
        <dbReference type="ARBA" id="ARBA00004790"/>
    </source>
</evidence>
<dbReference type="PANTHER" id="PTHR23090:SF9">
    <property type="entry name" value="GLUTAMINE-DEPENDENT NAD(+) SYNTHETASE"/>
    <property type="match status" value="1"/>
</dbReference>
<feature type="domain" description="CN hydrolase" evidence="6">
    <location>
        <begin position="1"/>
        <end position="113"/>
    </location>
</feature>
<dbReference type="EMBL" id="BARS01019372">
    <property type="protein sequence ID" value="GAF90154.1"/>
    <property type="molecule type" value="Genomic_DNA"/>
</dbReference>
<organism evidence="7">
    <name type="scientific">marine sediment metagenome</name>
    <dbReference type="NCBI Taxonomy" id="412755"/>
    <lineage>
        <taxon>unclassified sequences</taxon>
        <taxon>metagenomes</taxon>
        <taxon>ecological metagenomes</taxon>
    </lineage>
</organism>
<dbReference type="InterPro" id="IPR014729">
    <property type="entry name" value="Rossmann-like_a/b/a_fold"/>
</dbReference>
<dbReference type="Pfam" id="PF00795">
    <property type="entry name" value="CN_hydrolase"/>
    <property type="match status" value="1"/>
</dbReference>
<evidence type="ECO:0000256" key="2">
    <source>
        <dbReference type="ARBA" id="ARBA00022598"/>
    </source>
</evidence>
<dbReference type="InterPro" id="IPR022310">
    <property type="entry name" value="NAD/GMP_synthase"/>
</dbReference>
<dbReference type="GO" id="GO:0003952">
    <property type="term" value="F:NAD+ synthase (glutamine-hydrolyzing) activity"/>
    <property type="evidence" value="ECO:0007669"/>
    <property type="project" value="InterPro"/>
</dbReference>
<dbReference type="UniPathway" id="UPA00253"/>
<dbReference type="GO" id="GO:0005524">
    <property type="term" value="F:ATP binding"/>
    <property type="evidence" value="ECO:0007669"/>
    <property type="project" value="UniProtKB-KW"/>
</dbReference>
<dbReference type="InterPro" id="IPR003010">
    <property type="entry name" value="C-N_Hydrolase"/>
</dbReference>
<dbReference type="AlphaFoldDB" id="X0TAB7"/>
<evidence type="ECO:0000259" key="6">
    <source>
        <dbReference type="PROSITE" id="PS50263"/>
    </source>
</evidence>
<proteinExistence type="predicted"/>
<dbReference type="CDD" id="cd00553">
    <property type="entry name" value="NAD_synthase"/>
    <property type="match status" value="1"/>
</dbReference>
<evidence type="ECO:0000256" key="3">
    <source>
        <dbReference type="ARBA" id="ARBA00022741"/>
    </source>
</evidence>
<evidence type="ECO:0000256" key="4">
    <source>
        <dbReference type="ARBA" id="ARBA00022840"/>
    </source>
</evidence>